<organism evidence="2 3">
    <name type="scientific">Marinospirillum alkaliphilum DSM 21637</name>
    <dbReference type="NCBI Taxonomy" id="1122209"/>
    <lineage>
        <taxon>Bacteria</taxon>
        <taxon>Pseudomonadati</taxon>
        <taxon>Pseudomonadota</taxon>
        <taxon>Gammaproteobacteria</taxon>
        <taxon>Oceanospirillales</taxon>
        <taxon>Oceanospirillaceae</taxon>
        <taxon>Marinospirillum</taxon>
    </lineage>
</organism>
<evidence type="ECO:0000256" key="1">
    <source>
        <dbReference type="SAM" id="Phobius"/>
    </source>
</evidence>
<proteinExistence type="predicted"/>
<protein>
    <submittedName>
        <fullName evidence="2">Uncharacterized protein</fullName>
    </submittedName>
</protein>
<sequence>MAEVYVAVIAATISVATLIWNLATTRISRALVLSAEETAKRAELVRLHGLEAVDELLLVVSKMIGAVGGLGFLKKYGAELDPTKSGTQQQLKTIGEERSNMVRVRITSAPYLDHELIGEIDKILAATAFIEFDKIEEIESQLHSFVNRTAQYARCKYLG</sequence>
<gene>
    <name evidence="2" type="ORF">SAMN02745752_02843</name>
</gene>
<accession>A0A1K1ZVQ8</accession>
<name>A0A1K1ZVQ8_9GAMM</name>
<dbReference type="EMBL" id="FPJW01000013">
    <property type="protein sequence ID" value="SFX77533.1"/>
    <property type="molecule type" value="Genomic_DNA"/>
</dbReference>
<evidence type="ECO:0000313" key="3">
    <source>
        <dbReference type="Proteomes" id="UP000182350"/>
    </source>
</evidence>
<dbReference type="Proteomes" id="UP000182350">
    <property type="component" value="Unassembled WGS sequence"/>
</dbReference>
<feature type="transmembrane region" description="Helical" evidence="1">
    <location>
        <begin position="6"/>
        <end position="23"/>
    </location>
</feature>
<keyword evidence="3" id="KW-1185">Reference proteome</keyword>
<dbReference type="AlphaFoldDB" id="A0A1K1ZVQ8"/>
<evidence type="ECO:0000313" key="2">
    <source>
        <dbReference type="EMBL" id="SFX77533.1"/>
    </source>
</evidence>
<keyword evidence="1" id="KW-1133">Transmembrane helix</keyword>
<dbReference type="RefSeq" id="WP_072327158.1">
    <property type="nucleotide sequence ID" value="NZ_FPJW01000013.1"/>
</dbReference>
<keyword evidence="1" id="KW-0472">Membrane</keyword>
<reference evidence="2 3" key="1">
    <citation type="submission" date="2016-11" db="EMBL/GenBank/DDBJ databases">
        <authorList>
            <person name="Jaros S."/>
            <person name="Januszkiewicz K."/>
            <person name="Wedrychowicz H."/>
        </authorList>
    </citation>
    <scope>NUCLEOTIDE SEQUENCE [LARGE SCALE GENOMIC DNA]</scope>
    <source>
        <strain evidence="2 3">DSM 21637</strain>
    </source>
</reference>
<keyword evidence="1" id="KW-0812">Transmembrane</keyword>